<reference evidence="4" key="1">
    <citation type="submission" date="2025-08" db="UniProtKB">
        <authorList>
            <consortium name="Ensembl"/>
        </authorList>
    </citation>
    <scope>IDENTIFICATION</scope>
</reference>
<protein>
    <recommendedName>
        <fullName evidence="3">Spermatogenesis-associated protein 6 N-terminal domain-containing protein</fullName>
    </recommendedName>
</protein>
<comment type="similarity">
    <text evidence="1">Belongs to the SPATA6 family.</text>
</comment>
<evidence type="ECO:0000256" key="1">
    <source>
        <dbReference type="ARBA" id="ARBA00006215"/>
    </source>
</evidence>
<dbReference type="InterPro" id="IPR042769">
    <property type="entry name" value="SPATA6_fam"/>
</dbReference>
<proteinExistence type="inferred from homology"/>
<evidence type="ECO:0000259" key="3">
    <source>
        <dbReference type="Pfam" id="PF14909"/>
    </source>
</evidence>
<evidence type="ECO:0000313" key="4">
    <source>
        <dbReference type="Ensembl" id="ENSCABP00000000068.1"/>
    </source>
</evidence>
<evidence type="ECO:0000313" key="5">
    <source>
        <dbReference type="Proteomes" id="UP000694404"/>
    </source>
</evidence>
<dbReference type="GO" id="GO:0007283">
    <property type="term" value="P:spermatogenesis"/>
    <property type="evidence" value="ECO:0007669"/>
    <property type="project" value="InterPro"/>
</dbReference>
<feature type="domain" description="Spermatogenesis-associated protein 6 N-terminal" evidence="3">
    <location>
        <begin position="7"/>
        <end position="64"/>
    </location>
</feature>
<dbReference type="GeneTree" id="ENSGT00530000063821"/>
<accession>A0A8C0FYE7</accession>
<keyword evidence="5" id="KW-1185">Reference proteome</keyword>
<dbReference type="GO" id="GO:0120212">
    <property type="term" value="C:sperm head-tail coupling apparatus"/>
    <property type="evidence" value="ECO:0007669"/>
    <property type="project" value="InterPro"/>
</dbReference>
<dbReference type="AlphaFoldDB" id="A0A8C0FYE7"/>
<dbReference type="Ensembl" id="ENSCABT00000000081.1">
    <property type="protein sequence ID" value="ENSCABP00000000068.1"/>
    <property type="gene ID" value="ENSCABG00000000071.1"/>
</dbReference>
<dbReference type="Proteomes" id="UP000694404">
    <property type="component" value="Unplaced"/>
</dbReference>
<dbReference type="Pfam" id="PF14909">
    <property type="entry name" value="SPATA6"/>
    <property type="match status" value="1"/>
</dbReference>
<organism evidence="4 5">
    <name type="scientific">Chelonoidis abingdonii</name>
    <name type="common">Abingdon island giant tortoise</name>
    <name type="synonym">Testudo abingdonii</name>
    <dbReference type="NCBI Taxonomy" id="106734"/>
    <lineage>
        <taxon>Eukaryota</taxon>
        <taxon>Metazoa</taxon>
        <taxon>Chordata</taxon>
        <taxon>Craniata</taxon>
        <taxon>Vertebrata</taxon>
        <taxon>Euteleostomi</taxon>
        <taxon>Archelosauria</taxon>
        <taxon>Testudinata</taxon>
        <taxon>Testudines</taxon>
        <taxon>Cryptodira</taxon>
        <taxon>Durocryptodira</taxon>
        <taxon>Testudinoidea</taxon>
        <taxon>Testudinidae</taxon>
        <taxon>Chelonoidis</taxon>
    </lineage>
</organism>
<reference evidence="4" key="2">
    <citation type="submission" date="2025-09" db="UniProtKB">
        <authorList>
            <consortium name="Ensembl"/>
        </authorList>
    </citation>
    <scope>IDENTIFICATION</scope>
</reference>
<keyword evidence="2" id="KW-0597">Phosphoprotein</keyword>
<sequence length="95" mass="11073">LPKQPGMVTCPGVFLPEKHDIYLSVCIMGQYKETECLPPIFPLLFHEKMWFEKVILTYYMLFGIDSLLPSTMDSNLHLCKVGVKCYHQCRVSRKF</sequence>
<name>A0A8C0FYE7_CHEAB</name>
<dbReference type="PANTHER" id="PTHR16435">
    <property type="entry name" value="SPERMATOGENESIS-ASSOCIATED PROTEIN 6 SPATA6"/>
    <property type="match status" value="1"/>
</dbReference>
<dbReference type="GO" id="GO:0032027">
    <property type="term" value="F:myosin light chain binding"/>
    <property type="evidence" value="ECO:0007669"/>
    <property type="project" value="InterPro"/>
</dbReference>
<dbReference type="InterPro" id="IPR032732">
    <property type="entry name" value="SPATA6_N"/>
</dbReference>
<evidence type="ECO:0000256" key="2">
    <source>
        <dbReference type="ARBA" id="ARBA00022553"/>
    </source>
</evidence>
<dbReference type="PANTHER" id="PTHR16435:SF5">
    <property type="entry name" value="SPERMATOGENESIS ASSOCIATED 6-LIKE PROTEIN"/>
    <property type="match status" value="1"/>
</dbReference>